<evidence type="ECO:0000256" key="7">
    <source>
        <dbReference type="RuleBase" id="RU004466"/>
    </source>
</evidence>
<dbReference type="EMBL" id="LR134318">
    <property type="protein sequence ID" value="VEF10240.1"/>
    <property type="molecule type" value="Genomic_DNA"/>
</dbReference>
<evidence type="ECO:0000256" key="6">
    <source>
        <dbReference type="ARBA" id="ARBA00023229"/>
    </source>
</evidence>
<evidence type="ECO:0000313" key="9">
    <source>
        <dbReference type="Proteomes" id="UP000281909"/>
    </source>
</evidence>
<dbReference type="Proteomes" id="UP000281909">
    <property type="component" value="Chromosome"/>
</dbReference>
<organism evidence="8 9">
    <name type="scientific">Pseudomonas fluorescens</name>
    <dbReference type="NCBI Taxonomy" id="294"/>
    <lineage>
        <taxon>Bacteria</taxon>
        <taxon>Pseudomonadati</taxon>
        <taxon>Pseudomonadota</taxon>
        <taxon>Gammaproteobacteria</taxon>
        <taxon>Pseudomonadales</taxon>
        <taxon>Pseudomonadaceae</taxon>
        <taxon>Pseudomonas</taxon>
    </lineage>
</organism>
<comment type="cofactor">
    <cofactor evidence="1">
        <name>Mg(2+)</name>
        <dbReference type="ChEBI" id="CHEBI:18420"/>
    </cofactor>
</comment>
<dbReference type="PROSITE" id="PS00723">
    <property type="entry name" value="POLYPRENYL_SYNTHASE_1"/>
    <property type="match status" value="1"/>
</dbReference>
<dbReference type="SUPFAM" id="SSF48576">
    <property type="entry name" value="Terpenoid synthases"/>
    <property type="match status" value="1"/>
</dbReference>
<dbReference type="AlphaFoldDB" id="A0A3S4SZJ9"/>
<proteinExistence type="inferred from homology"/>
<dbReference type="SFLD" id="SFLDG01017">
    <property type="entry name" value="Polyprenyl_Transferase_Like"/>
    <property type="match status" value="1"/>
</dbReference>
<name>A0A3S4SZJ9_PSEFL</name>
<evidence type="ECO:0000313" key="8">
    <source>
        <dbReference type="EMBL" id="VEF10240.1"/>
    </source>
</evidence>
<dbReference type="GO" id="GO:0005737">
    <property type="term" value="C:cytoplasm"/>
    <property type="evidence" value="ECO:0007669"/>
    <property type="project" value="UniProtKB-ARBA"/>
</dbReference>
<dbReference type="EC" id="2.5.1.10" evidence="8"/>
<keyword evidence="3 7" id="KW-0808">Transferase</keyword>
<dbReference type="SFLD" id="SFLDS00005">
    <property type="entry name" value="Isoprenoid_Synthase_Type_I"/>
    <property type="match status" value="1"/>
</dbReference>
<keyword evidence="4" id="KW-0479">Metal-binding</keyword>
<evidence type="ECO:0000256" key="3">
    <source>
        <dbReference type="ARBA" id="ARBA00022679"/>
    </source>
</evidence>
<dbReference type="PROSITE" id="PS00444">
    <property type="entry name" value="POLYPRENYL_SYNTHASE_2"/>
    <property type="match status" value="1"/>
</dbReference>
<evidence type="ECO:0000256" key="1">
    <source>
        <dbReference type="ARBA" id="ARBA00001946"/>
    </source>
</evidence>
<dbReference type="NCBIfam" id="NF045485">
    <property type="entry name" value="FPPsyn"/>
    <property type="match status" value="1"/>
</dbReference>
<dbReference type="PANTHER" id="PTHR43281">
    <property type="entry name" value="FARNESYL DIPHOSPHATE SYNTHASE"/>
    <property type="match status" value="1"/>
</dbReference>
<keyword evidence="6" id="KW-0414">Isoprene biosynthesis</keyword>
<dbReference type="Pfam" id="PF00348">
    <property type="entry name" value="polyprenyl_synt"/>
    <property type="match status" value="1"/>
</dbReference>
<dbReference type="Gene3D" id="1.10.600.10">
    <property type="entry name" value="Farnesyl Diphosphate Synthase"/>
    <property type="match status" value="1"/>
</dbReference>
<dbReference type="InterPro" id="IPR008949">
    <property type="entry name" value="Isoprenoid_synthase_dom_sf"/>
</dbReference>
<dbReference type="GO" id="GO:0004337">
    <property type="term" value="F:(2E,6E)-farnesyl diphosphate synthase activity"/>
    <property type="evidence" value="ECO:0007669"/>
    <property type="project" value="UniProtKB-EC"/>
</dbReference>
<protein>
    <submittedName>
        <fullName evidence="8">Farnesyl-diphosphate synthase</fullName>
        <ecNumber evidence="8">2.5.1.10</ecNumber>
    </submittedName>
</protein>
<dbReference type="GO" id="GO:0008654">
    <property type="term" value="P:phospholipid biosynthetic process"/>
    <property type="evidence" value="ECO:0007669"/>
    <property type="project" value="UniProtKB-ARBA"/>
</dbReference>
<keyword evidence="5" id="KW-0460">Magnesium</keyword>
<dbReference type="GO" id="GO:0016114">
    <property type="term" value="P:terpenoid biosynthetic process"/>
    <property type="evidence" value="ECO:0007669"/>
    <property type="project" value="UniProtKB-ARBA"/>
</dbReference>
<dbReference type="PANTHER" id="PTHR43281:SF1">
    <property type="entry name" value="FARNESYL DIPHOSPHATE SYNTHASE"/>
    <property type="match status" value="1"/>
</dbReference>
<accession>A0A3S4SZJ9</accession>
<dbReference type="InterPro" id="IPR053378">
    <property type="entry name" value="Prenyl_diphosphate_synthase"/>
</dbReference>
<gene>
    <name evidence="8" type="primary">ispA_1</name>
    <name evidence="8" type="ORF">NCTC9428_01832</name>
</gene>
<evidence type="ECO:0000256" key="2">
    <source>
        <dbReference type="ARBA" id="ARBA00006706"/>
    </source>
</evidence>
<evidence type="ECO:0000256" key="4">
    <source>
        <dbReference type="ARBA" id="ARBA00022723"/>
    </source>
</evidence>
<dbReference type="InterPro" id="IPR000092">
    <property type="entry name" value="Polyprenyl_synt"/>
</dbReference>
<dbReference type="GO" id="GO:0046872">
    <property type="term" value="F:metal ion binding"/>
    <property type="evidence" value="ECO:0007669"/>
    <property type="project" value="UniProtKB-KW"/>
</dbReference>
<evidence type="ECO:0000256" key="5">
    <source>
        <dbReference type="ARBA" id="ARBA00022842"/>
    </source>
</evidence>
<sequence>MNRFLRLNNVAYDRTPASFEQWRKAKLPRIQFALECALPPATTEPPRLHHAMRYAVLGTGKRLRPLLCHAAGEIFSVAPDALDHAATAVELIHAASLVHDDLPALDNDDLRRGRATVHVQYDEALAILVGDALFAQAFNVLSQTPAEAECLTRLVKELAGASGSIGLTGGEALDLAAVGGTLDVMQLQTLHQMKTGSLIRASVRMAALCAGSSHPLIPELDHYANAIGLALQIIDDIHDITLDSATLGKTAGKDARDGKATYVSVHGLPMSRQHATQLIEQAHDSLQTLPGNTTPLHGLADMIHRHLP</sequence>
<reference evidence="8 9" key="1">
    <citation type="submission" date="2018-12" db="EMBL/GenBank/DDBJ databases">
        <authorList>
            <consortium name="Pathogen Informatics"/>
        </authorList>
    </citation>
    <scope>NUCLEOTIDE SEQUENCE [LARGE SCALE GENOMIC DNA]</scope>
    <source>
        <strain evidence="8 9">NCTC9428</strain>
    </source>
</reference>
<comment type="similarity">
    <text evidence="2 7">Belongs to the FPP/GGPP synthase family.</text>
</comment>
<dbReference type="CDD" id="cd00685">
    <property type="entry name" value="Trans_IPPS_HT"/>
    <property type="match status" value="1"/>
</dbReference>
<dbReference type="InterPro" id="IPR033749">
    <property type="entry name" value="Polyprenyl_synt_CS"/>
</dbReference>
<dbReference type="FunFam" id="1.10.600.10:FF:000001">
    <property type="entry name" value="Geranylgeranyl diphosphate synthase"/>
    <property type="match status" value="1"/>
</dbReference>